<dbReference type="SUPFAM" id="SSF55120">
    <property type="entry name" value="Pseudouridine synthase"/>
    <property type="match status" value="1"/>
</dbReference>
<dbReference type="PANTHER" id="PTHR21600:SF87">
    <property type="entry name" value="RNA PSEUDOURIDYLATE SYNTHASE DOMAIN-CONTAINING PROTEIN 1"/>
    <property type="match status" value="1"/>
</dbReference>
<dbReference type="InterPro" id="IPR050188">
    <property type="entry name" value="RluA_PseudoU_synthase"/>
</dbReference>
<evidence type="ECO:0000313" key="3">
    <source>
        <dbReference type="EMBL" id="BDD10727.1"/>
    </source>
</evidence>
<dbReference type="InterPro" id="IPR020103">
    <property type="entry name" value="PsdUridine_synth_cat_dom_sf"/>
</dbReference>
<dbReference type="AlphaFoldDB" id="A0AAU9CUP7"/>
<protein>
    <submittedName>
        <fullName evidence="3">RNA pseudouridine synthase</fullName>
    </submittedName>
</protein>
<dbReference type="KEGG" id="fax:FUAX_31590"/>
<accession>A0AAU9CUP7</accession>
<feature type="domain" description="Pseudouridine synthase RsuA/RluA-like" evidence="2">
    <location>
        <begin position="16"/>
        <end position="159"/>
    </location>
</feature>
<dbReference type="EMBL" id="AP025314">
    <property type="protein sequence ID" value="BDD10727.1"/>
    <property type="molecule type" value="Genomic_DNA"/>
</dbReference>
<dbReference type="Gene3D" id="3.30.2350.10">
    <property type="entry name" value="Pseudouridine synthase"/>
    <property type="match status" value="1"/>
</dbReference>
<dbReference type="PANTHER" id="PTHR21600">
    <property type="entry name" value="MITOCHONDRIAL RNA PSEUDOURIDINE SYNTHASE"/>
    <property type="match status" value="1"/>
</dbReference>
<keyword evidence="4" id="KW-1185">Reference proteome</keyword>
<dbReference type="GO" id="GO:0009982">
    <property type="term" value="F:pseudouridine synthase activity"/>
    <property type="evidence" value="ECO:0007669"/>
    <property type="project" value="InterPro"/>
</dbReference>
<evidence type="ECO:0000256" key="1">
    <source>
        <dbReference type="ARBA" id="ARBA00010876"/>
    </source>
</evidence>
<dbReference type="GO" id="GO:0000455">
    <property type="term" value="P:enzyme-directed rRNA pseudouridine synthesis"/>
    <property type="evidence" value="ECO:0007669"/>
    <property type="project" value="TreeGrafter"/>
</dbReference>
<gene>
    <name evidence="3" type="ORF">FUAX_31590</name>
</gene>
<dbReference type="PROSITE" id="PS01129">
    <property type="entry name" value="PSI_RLU"/>
    <property type="match status" value="1"/>
</dbReference>
<dbReference type="InterPro" id="IPR006224">
    <property type="entry name" value="PsdUridine_synth_RluA-like_CS"/>
</dbReference>
<dbReference type="RefSeq" id="WP_338392265.1">
    <property type="nucleotide sequence ID" value="NZ_AP025314.1"/>
</dbReference>
<dbReference type="GO" id="GO:0140098">
    <property type="term" value="F:catalytic activity, acting on RNA"/>
    <property type="evidence" value="ECO:0007669"/>
    <property type="project" value="UniProtKB-ARBA"/>
</dbReference>
<evidence type="ECO:0000259" key="2">
    <source>
        <dbReference type="Pfam" id="PF00849"/>
    </source>
</evidence>
<name>A0AAU9CUP7_9BACT</name>
<sequence length="238" mass="27695">MKRIRFEDLIIFENDNYVVVNKPPRFSTLDDRHEDTSVLSLAKAHDEELQACHRLDKDTSGALVFAKNPEAYRNLSIQFEKRQVNKVYHAVIDGLHEYHDKVCELPILPLKHGVVKIDYSKGKPAETLFNTLEGYKRHTLVEARPRTGRMHQIRIHLAAMRTPITGDTRYGGKELFLSEIKKKYNIGRYVEEQPLIGRFALHAKSIEFKDVDGKVIFVEAPYPKDFRVLIKQLDKNRR</sequence>
<dbReference type="Pfam" id="PF00849">
    <property type="entry name" value="PseudoU_synth_2"/>
    <property type="match status" value="1"/>
</dbReference>
<proteinExistence type="inferred from homology"/>
<dbReference type="InterPro" id="IPR006145">
    <property type="entry name" value="PsdUridine_synth_RsuA/RluA"/>
</dbReference>
<dbReference type="Proteomes" id="UP001348817">
    <property type="component" value="Chromosome"/>
</dbReference>
<evidence type="ECO:0000313" key="4">
    <source>
        <dbReference type="Proteomes" id="UP001348817"/>
    </source>
</evidence>
<dbReference type="GO" id="GO:0003723">
    <property type="term" value="F:RNA binding"/>
    <property type="evidence" value="ECO:0007669"/>
    <property type="project" value="InterPro"/>
</dbReference>
<organism evidence="3 4">
    <name type="scientific">Fulvitalea axinellae</name>
    <dbReference type="NCBI Taxonomy" id="1182444"/>
    <lineage>
        <taxon>Bacteria</taxon>
        <taxon>Pseudomonadati</taxon>
        <taxon>Bacteroidota</taxon>
        <taxon>Cytophagia</taxon>
        <taxon>Cytophagales</taxon>
        <taxon>Persicobacteraceae</taxon>
        <taxon>Fulvitalea</taxon>
    </lineage>
</organism>
<dbReference type="CDD" id="cd02869">
    <property type="entry name" value="PseudoU_synth_RluA_like"/>
    <property type="match status" value="1"/>
</dbReference>
<comment type="similarity">
    <text evidence="1">Belongs to the pseudouridine synthase RluA family.</text>
</comment>
<reference evidence="3 4" key="1">
    <citation type="submission" date="2021-12" db="EMBL/GenBank/DDBJ databases">
        <title>Genome sequencing of bacteria with rrn-lacking chromosome and rrn-plasmid.</title>
        <authorList>
            <person name="Anda M."/>
            <person name="Iwasaki W."/>
        </authorList>
    </citation>
    <scope>NUCLEOTIDE SEQUENCE [LARGE SCALE GENOMIC DNA]</scope>
    <source>
        <strain evidence="3 4">DSM 100852</strain>
    </source>
</reference>